<feature type="transmembrane region" description="Helical" evidence="1">
    <location>
        <begin position="6"/>
        <end position="31"/>
    </location>
</feature>
<name>A0A511RIT7_9DEIN</name>
<dbReference type="EMBL" id="BJXN01000001">
    <property type="protein sequence ID" value="GEM88746.1"/>
    <property type="molecule type" value="Genomic_DNA"/>
</dbReference>
<evidence type="ECO:0000313" key="2">
    <source>
        <dbReference type="EMBL" id="GEM88746.1"/>
    </source>
</evidence>
<keyword evidence="1" id="KW-1133">Transmembrane helix</keyword>
<dbReference type="Proteomes" id="UP000321827">
    <property type="component" value="Unassembled WGS sequence"/>
</dbReference>
<organism evidence="2 3">
    <name type="scientific">Oceanithermus desulfurans NBRC 100063</name>
    <dbReference type="NCBI Taxonomy" id="1227550"/>
    <lineage>
        <taxon>Bacteria</taxon>
        <taxon>Thermotogati</taxon>
        <taxon>Deinococcota</taxon>
        <taxon>Deinococci</taxon>
        <taxon>Thermales</taxon>
        <taxon>Thermaceae</taxon>
        <taxon>Oceanithermus</taxon>
    </lineage>
</organism>
<accession>A0A511RIT7</accession>
<feature type="transmembrane region" description="Helical" evidence="1">
    <location>
        <begin position="43"/>
        <end position="65"/>
    </location>
</feature>
<keyword evidence="1" id="KW-0472">Membrane</keyword>
<feature type="transmembrane region" description="Helical" evidence="1">
    <location>
        <begin position="71"/>
        <end position="93"/>
    </location>
</feature>
<gene>
    <name evidence="2" type="ORF">ODE01S_01800</name>
</gene>
<feature type="transmembrane region" description="Helical" evidence="1">
    <location>
        <begin position="105"/>
        <end position="124"/>
    </location>
</feature>
<evidence type="ECO:0000313" key="3">
    <source>
        <dbReference type="Proteomes" id="UP000321827"/>
    </source>
</evidence>
<sequence>MTAVNLIFDLLLLSALVLYACYWLLLWRLLAGRPFPVEWVSQYANVMLVVALVPVFVADFALGAYRDHAMVPSAILLYLMFASALAPAYRLTLASASGPSQTTNLKYLLTYGVLFTLVLALAAFRPELWYRTNWTHVVLTLLLLPFYYVVLFSDYRSRTAPQ</sequence>
<protein>
    <submittedName>
        <fullName evidence="2">Uncharacterized protein</fullName>
    </submittedName>
</protein>
<dbReference type="RefSeq" id="WP_147144873.1">
    <property type="nucleotide sequence ID" value="NZ_BJXN01000001.1"/>
</dbReference>
<evidence type="ECO:0000256" key="1">
    <source>
        <dbReference type="SAM" id="Phobius"/>
    </source>
</evidence>
<reference evidence="2 3" key="1">
    <citation type="submission" date="2019-07" db="EMBL/GenBank/DDBJ databases">
        <title>Whole genome shotgun sequence of Oceanithermus desulfurans NBRC 100063.</title>
        <authorList>
            <person name="Hosoyama A."/>
            <person name="Uohara A."/>
            <person name="Ohji S."/>
            <person name="Ichikawa N."/>
        </authorList>
    </citation>
    <scope>NUCLEOTIDE SEQUENCE [LARGE SCALE GENOMIC DNA]</scope>
    <source>
        <strain evidence="2 3">NBRC 100063</strain>
    </source>
</reference>
<feature type="transmembrane region" description="Helical" evidence="1">
    <location>
        <begin position="136"/>
        <end position="155"/>
    </location>
</feature>
<proteinExistence type="predicted"/>
<comment type="caution">
    <text evidence="2">The sequence shown here is derived from an EMBL/GenBank/DDBJ whole genome shotgun (WGS) entry which is preliminary data.</text>
</comment>
<keyword evidence="1" id="KW-0812">Transmembrane</keyword>
<dbReference type="AlphaFoldDB" id="A0A511RIT7"/>